<evidence type="ECO:0000313" key="3">
    <source>
        <dbReference type="Proteomes" id="UP001157006"/>
    </source>
</evidence>
<dbReference type="AlphaFoldDB" id="A0AAV0ZAN5"/>
<dbReference type="EMBL" id="OX451735">
    <property type="protein sequence ID" value="CAI8594891.1"/>
    <property type="molecule type" value="Genomic_DNA"/>
</dbReference>
<organism evidence="2 3">
    <name type="scientific">Vicia faba</name>
    <name type="common">Broad bean</name>
    <name type="synonym">Faba vulgaris</name>
    <dbReference type="NCBI Taxonomy" id="3906"/>
    <lineage>
        <taxon>Eukaryota</taxon>
        <taxon>Viridiplantae</taxon>
        <taxon>Streptophyta</taxon>
        <taxon>Embryophyta</taxon>
        <taxon>Tracheophyta</taxon>
        <taxon>Spermatophyta</taxon>
        <taxon>Magnoliopsida</taxon>
        <taxon>eudicotyledons</taxon>
        <taxon>Gunneridae</taxon>
        <taxon>Pentapetalae</taxon>
        <taxon>rosids</taxon>
        <taxon>fabids</taxon>
        <taxon>Fabales</taxon>
        <taxon>Fabaceae</taxon>
        <taxon>Papilionoideae</taxon>
        <taxon>50 kb inversion clade</taxon>
        <taxon>NPAAA clade</taxon>
        <taxon>Hologalegina</taxon>
        <taxon>IRL clade</taxon>
        <taxon>Fabeae</taxon>
        <taxon>Vicia</taxon>
    </lineage>
</organism>
<dbReference type="Gene3D" id="3.30.70.270">
    <property type="match status" value="1"/>
</dbReference>
<dbReference type="Pfam" id="PF00078">
    <property type="entry name" value="RVT_1"/>
    <property type="match status" value="1"/>
</dbReference>
<protein>
    <recommendedName>
        <fullName evidence="1">Reverse transcriptase domain-containing protein</fullName>
    </recommendedName>
</protein>
<feature type="domain" description="Reverse transcriptase" evidence="1">
    <location>
        <begin position="1"/>
        <end position="94"/>
    </location>
</feature>
<dbReference type="Proteomes" id="UP001157006">
    <property type="component" value="Chromosome 1S"/>
</dbReference>
<sequence length="148" mass="17101">MPFGLTNTPSTFQSAMNDLLRRYLRKKNLVFFDDILIYSANFTEHLIHLQLIFDLLESNVYAVNKVHYLGHGISLSTVTLDSGKVRPFWTGHNHVLSWNSDDSWDLLVFIIVLLDNMPHSPLLSPIYCVPLSLFGVQKRPRPLQNYKE</sequence>
<dbReference type="InterPro" id="IPR043502">
    <property type="entry name" value="DNA/RNA_pol_sf"/>
</dbReference>
<accession>A0AAV0ZAN5</accession>
<keyword evidence="3" id="KW-1185">Reference proteome</keyword>
<dbReference type="InterPro" id="IPR053134">
    <property type="entry name" value="RNA-dir_DNA_polymerase"/>
</dbReference>
<dbReference type="SUPFAM" id="SSF56672">
    <property type="entry name" value="DNA/RNA polymerases"/>
    <property type="match status" value="1"/>
</dbReference>
<dbReference type="PROSITE" id="PS50878">
    <property type="entry name" value="RT_POL"/>
    <property type="match status" value="1"/>
</dbReference>
<dbReference type="PANTHER" id="PTHR24559:SF444">
    <property type="entry name" value="REVERSE TRANSCRIPTASE DOMAIN-CONTAINING PROTEIN"/>
    <property type="match status" value="1"/>
</dbReference>
<evidence type="ECO:0000313" key="2">
    <source>
        <dbReference type="EMBL" id="CAI8594891.1"/>
    </source>
</evidence>
<gene>
    <name evidence="2" type="ORF">VFH_I163960</name>
</gene>
<dbReference type="PANTHER" id="PTHR24559">
    <property type="entry name" value="TRANSPOSON TY3-I GAG-POL POLYPROTEIN"/>
    <property type="match status" value="1"/>
</dbReference>
<proteinExistence type="predicted"/>
<evidence type="ECO:0000259" key="1">
    <source>
        <dbReference type="PROSITE" id="PS50878"/>
    </source>
</evidence>
<reference evidence="2 3" key="1">
    <citation type="submission" date="2023-01" db="EMBL/GenBank/DDBJ databases">
        <authorList>
            <person name="Kreplak J."/>
        </authorList>
    </citation>
    <scope>NUCLEOTIDE SEQUENCE [LARGE SCALE GENOMIC DNA]</scope>
</reference>
<dbReference type="InterPro" id="IPR000477">
    <property type="entry name" value="RT_dom"/>
</dbReference>
<name>A0AAV0ZAN5_VICFA</name>
<dbReference type="InterPro" id="IPR043128">
    <property type="entry name" value="Rev_trsase/Diguanyl_cyclase"/>
</dbReference>